<organism evidence="2 3">
    <name type="scientific">Streptomyces turgidiscabies (strain Car8)</name>
    <dbReference type="NCBI Taxonomy" id="698760"/>
    <lineage>
        <taxon>Bacteria</taxon>
        <taxon>Bacillati</taxon>
        <taxon>Actinomycetota</taxon>
        <taxon>Actinomycetes</taxon>
        <taxon>Kitasatosporales</taxon>
        <taxon>Streptomycetaceae</taxon>
        <taxon>Streptomyces</taxon>
    </lineage>
</organism>
<feature type="region of interest" description="Disordered" evidence="1">
    <location>
        <begin position="16"/>
        <end position="38"/>
    </location>
</feature>
<evidence type="ECO:0000313" key="2">
    <source>
        <dbReference type="EMBL" id="ELP63580.1"/>
    </source>
</evidence>
<reference evidence="2 3" key="1">
    <citation type="journal article" date="2011" name="Plasmid">
        <title>Streptomyces turgidiscabies Car8 contains a modular pathogenicity island that shares virulence genes with other actinobacterial plant pathogens.</title>
        <authorList>
            <person name="Huguet-Tapia J.C."/>
            <person name="Badger J.H."/>
            <person name="Loria R."/>
            <person name="Pettis G.S."/>
        </authorList>
    </citation>
    <scope>NUCLEOTIDE SEQUENCE [LARGE SCALE GENOMIC DNA]</scope>
    <source>
        <strain evidence="2 3">Car8</strain>
    </source>
</reference>
<evidence type="ECO:0000256" key="1">
    <source>
        <dbReference type="SAM" id="MobiDB-lite"/>
    </source>
</evidence>
<protein>
    <submittedName>
        <fullName evidence="2">Uncharacterized protein</fullName>
    </submittedName>
</protein>
<dbReference type="Proteomes" id="UP000010931">
    <property type="component" value="Unassembled WGS sequence"/>
</dbReference>
<proteinExistence type="predicted"/>
<accession>L7EZ11</accession>
<name>L7EZ11_STRT8</name>
<feature type="compositionally biased region" description="Basic and acidic residues" evidence="1">
    <location>
        <begin position="29"/>
        <end position="38"/>
    </location>
</feature>
<keyword evidence="3" id="KW-1185">Reference proteome</keyword>
<sequence>MSERVRSRCAAGVRDVSELVGASGPAGPDEPRKDVERP</sequence>
<evidence type="ECO:0000313" key="3">
    <source>
        <dbReference type="Proteomes" id="UP000010931"/>
    </source>
</evidence>
<comment type="caution">
    <text evidence="2">The sequence shown here is derived from an EMBL/GenBank/DDBJ whole genome shotgun (WGS) entry which is preliminary data.</text>
</comment>
<dbReference type="AlphaFoldDB" id="L7EZ11"/>
<dbReference type="EMBL" id="AEJB01000514">
    <property type="protein sequence ID" value="ELP63580.1"/>
    <property type="molecule type" value="Genomic_DNA"/>
</dbReference>
<gene>
    <name evidence="2" type="ORF">STRTUCAR8_00700</name>
</gene>